<feature type="domain" description="PITH" evidence="3">
    <location>
        <begin position="116"/>
        <end position="250"/>
    </location>
</feature>
<dbReference type="Pfam" id="PF00085">
    <property type="entry name" value="Thioredoxin"/>
    <property type="match status" value="1"/>
</dbReference>
<dbReference type="OrthoDB" id="2121326at2759"/>
<reference evidence="4" key="1">
    <citation type="submission" date="2021-06" db="EMBL/GenBank/DDBJ databases">
        <authorList>
            <person name="Hodson N. C."/>
            <person name="Mongue J. A."/>
            <person name="Jaron S. K."/>
        </authorList>
    </citation>
    <scope>NUCLEOTIDE SEQUENCE</scope>
</reference>
<evidence type="ECO:0000259" key="3">
    <source>
        <dbReference type="PROSITE" id="PS51532"/>
    </source>
</evidence>
<keyword evidence="5" id="KW-1185">Reference proteome</keyword>
<dbReference type="Proteomes" id="UP000708208">
    <property type="component" value="Unassembled WGS sequence"/>
</dbReference>
<evidence type="ECO:0008006" key="6">
    <source>
        <dbReference type="Google" id="ProtNLM"/>
    </source>
</evidence>
<dbReference type="InterPro" id="IPR010400">
    <property type="entry name" value="PITH_dom"/>
</dbReference>
<dbReference type="Pfam" id="PF06201">
    <property type="entry name" value="PITH"/>
    <property type="match status" value="1"/>
</dbReference>
<dbReference type="PANTHER" id="PTHR46115">
    <property type="entry name" value="THIOREDOXIN-LIKE PROTEIN 1"/>
    <property type="match status" value="1"/>
</dbReference>
<evidence type="ECO:0000313" key="5">
    <source>
        <dbReference type="Proteomes" id="UP000708208"/>
    </source>
</evidence>
<evidence type="ECO:0000256" key="1">
    <source>
        <dbReference type="ARBA" id="ARBA00023157"/>
    </source>
</evidence>
<dbReference type="EMBL" id="CAJVCH010265354">
    <property type="protein sequence ID" value="CAG7734225.1"/>
    <property type="molecule type" value="Genomic_DNA"/>
</dbReference>
<dbReference type="PROSITE" id="PS51532">
    <property type="entry name" value="PITH"/>
    <property type="match status" value="1"/>
</dbReference>
<dbReference type="InterPro" id="IPR013766">
    <property type="entry name" value="Thioredoxin_domain"/>
</dbReference>
<accession>A0A8J2P724</accession>
<dbReference type="FunFam" id="3.40.30.10:FF:000245">
    <property type="entry name" value="Thioredoxin"/>
    <property type="match status" value="1"/>
</dbReference>
<evidence type="ECO:0000313" key="4">
    <source>
        <dbReference type="EMBL" id="CAG7734225.1"/>
    </source>
</evidence>
<dbReference type="PROSITE" id="PS51352">
    <property type="entry name" value="THIOREDOXIN_2"/>
    <property type="match status" value="1"/>
</dbReference>
<organism evidence="4 5">
    <name type="scientific">Allacma fusca</name>
    <dbReference type="NCBI Taxonomy" id="39272"/>
    <lineage>
        <taxon>Eukaryota</taxon>
        <taxon>Metazoa</taxon>
        <taxon>Ecdysozoa</taxon>
        <taxon>Arthropoda</taxon>
        <taxon>Hexapoda</taxon>
        <taxon>Collembola</taxon>
        <taxon>Symphypleona</taxon>
        <taxon>Sminthuridae</taxon>
        <taxon>Allacma</taxon>
    </lineage>
</organism>
<dbReference type="CDD" id="cd02947">
    <property type="entry name" value="TRX_family"/>
    <property type="match status" value="1"/>
</dbReference>
<sequence>MANHKNVSDDEEFTALLSNAGSKLVVVDFNATWCGPCQKIHPVFIQLAHKFPHALFLGVDVDRCRETAMQQGVTAMPTFILYRNRVRVDQIKGAHAQELEEKIRRHYGEASESSDPHASGPGGTTDIFPYIEQKGCECLNESDSTPFRSFIEGKSKLESDCDEQLIMVYGFNQNVKLQAFKIKGPSDSGPKTVKLFINQPKTLDFDGAASMIPTQEITLSEEDLKGENPVELRISNEWQALKGSPINYYS</sequence>
<gene>
    <name evidence="4" type="ORF">AFUS01_LOCUS22624</name>
</gene>
<name>A0A8J2P724_9HEXA</name>
<evidence type="ECO:0000259" key="2">
    <source>
        <dbReference type="PROSITE" id="PS51352"/>
    </source>
</evidence>
<feature type="domain" description="Thioredoxin" evidence="2">
    <location>
        <begin position="1"/>
        <end position="108"/>
    </location>
</feature>
<protein>
    <recommendedName>
        <fullName evidence="6">Thioredoxin-like protein 1</fullName>
    </recommendedName>
</protein>
<proteinExistence type="predicted"/>
<keyword evidence="1" id="KW-1015">Disulfide bond</keyword>
<comment type="caution">
    <text evidence="4">The sequence shown here is derived from an EMBL/GenBank/DDBJ whole genome shotgun (WGS) entry which is preliminary data.</text>
</comment>
<dbReference type="AlphaFoldDB" id="A0A8J2P724"/>